<dbReference type="Gene3D" id="3.40.50.150">
    <property type="entry name" value="Vaccinia Virus protein VP39"/>
    <property type="match status" value="1"/>
</dbReference>
<dbReference type="SUPFAM" id="SSF53335">
    <property type="entry name" value="S-adenosyl-L-methionine-dependent methyltransferases"/>
    <property type="match status" value="1"/>
</dbReference>
<dbReference type="Pfam" id="PF02353">
    <property type="entry name" value="CMAS"/>
    <property type="match status" value="2"/>
</dbReference>
<feature type="region of interest" description="Disordered" evidence="1">
    <location>
        <begin position="139"/>
        <end position="160"/>
    </location>
</feature>
<evidence type="ECO:0000313" key="3">
    <source>
        <dbReference type="EMBL" id="CEM43850.1"/>
    </source>
</evidence>
<dbReference type="InterPro" id="IPR029063">
    <property type="entry name" value="SAM-dependent_MTases_sf"/>
</dbReference>
<evidence type="ECO:0000256" key="1">
    <source>
        <dbReference type="SAM" id="MobiDB-lite"/>
    </source>
</evidence>
<feature type="compositionally biased region" description="Gly residues" evidence="1">
    <location>
        <begin position="561"/>
        <end position="572"/>
    </location>
</feature>
<name>A0A0G4HIL1_9ALVE</name>
<organism evidence="3">
    <name type="scientific">Chromera velia CCMP2878</name>
    <dbReference type="NCBI Taxonomy" id="1169474"/>
    <lineage>
        <taxon>Eukaryota</taxon>
        <taxon>Sar</taxon>
        <taxon>Alveolata</taxon>
        <taxon>Colpodellida</taxon>
        <taxon>Chromeraceae</taxon>
        <taxon>Chromera</taxon>
    </lineage>
</organism>
<dbReference type="PANTHER" id="PTHR43667">
    <property type="entry name" value="CYCLOPROPANE-FATTY-ACYL-PHOSPHOLIPID SYNTHASE"/>
    <property type="match status" value="1"/>
</dbReference>
<feature type="compositionally biased region" description="Gly residues" evidence="1">
    <location>
        <begin position="277"/>
        <end position="290"/>
    </location>
</feature>
<feature type="domain" description="Amine oxidase" evidence="2">
    <location>
        <begin position="18"/>
        <end position="514"/>
    </location>
</feature>
<dbReference type="InterPro" id="IPR036188">
    <property type="entry name" value="FAD/NAD-bd_sf"/>
</dbReference>
<dbReference type="InterPro" id="IPR050723">
    <property type="entry name" value="CFA/CMAS"/>
</dbReference>
<evidence type="ECO:0000259" key="2">
    <source>
        <dbReference type="Pfam" id="PF01593"/>
    </source>
</evidence>
<dbReference type="AlphaFoldDB" id="A0A0G4HIL1"/>
<dbReference type="PANTHER" id="PTHR43667:SF2">
    <property type="entry name" value="FATTY ACID C-METHYL TRANSFERASE"/>
    <property type="match status" value="1"/>
</dbReference>
<accession>A0A0G4HIL1</accession>
<feature type="compositionally biased region" description="Low complexity" evidence="1">
    <location>
        <begin position="573"/>
        <end position="593"/>
    </location>
</feature>
<sequence>MAVTSEEIKRVAVIGGGISGISTAHNILKIHDQLPRDQRGQIEVHLYEAGGKLGGHTSSVRVDGFGDVDYGFQVMNRETTMSFSVTWPPPFEGRNWASTPLSLLVNGLTNSRFRRMVRGMAKFHCAAWKWLEDLEKKMETETHTETESAGRTERAEERAVEEVRRRTSLSGFCAEHKIEQEFVDDYLRPFCMSVWSCAPTSMDATPAYTVLVFMRNHGLLQFDKLQWYTLKEGPSAYLDAWTRRWESDNRLRVHLNSPVRSVEGGGAQQAEGSSQEGRGGARLGKGGGGSWRLVPEEKGSDSGPSAGHLLFDHVIVATNCHQVAPILRPFLSPPDEPGRAASPQTANLTELNTLLNQLQSTHSDIIIHSDSSRMPPRKREWASWNAFMQLPPHKREGTDRNQQVRMSGGDWTHAPPVPTLTYWSNKLFSAPPGAPDVFVTLNDPDPKSIDASRVFLRTRLSHPVLDPSLVSRVRRQWRRAGLGENGLHLAGAWMGFGFHEDGFVSGLEAADRVMAPLSGRVFGPGVSISVSEFCAETEKGSEVKERELNACTSSSTVAAPAGGGGGEGGDGGASTPSISHSTGSPSRTSSLFSRLGGRERDRGQLVEVEVDRLTMADWRRQKRFGRLSPVLAPAGSVSWLDSLAVMALHQGLKILFASPHAQYGDELWIQWPTRLGTQRYAYPHVRSDGRSGLDSSLIHNSGVIRLRDVRRAAWLWLLEGDIGYALSYANGAWDSPDLLSCMVIIARRVVDSPGRRVRPPTGGPCGAAAREAETSASSVLARLTRLAVASGYTDFVYPERLARLLLASVISLASIPLLSVRAWRHRLREGTWEDQARRNVAAHYDLGNAMFSKFLDGPTMAYSCANFVSPLDGRVTDSLAIAQKNKLEALLQLIDPSPGDHILDVGCGWGGFALYAARQRGCMVTGVTLSEEQLSWAQQAVKDADMEDRVFFLFCDYRQIPFAKKGTSAGKFKGAGRKTLLEYALSYFPVLGGGLDRATGEGSLGEEGELYDHVISCEMIEAAGDSNLGTYFDCLARLCAPSGRVVLQAICMPDWRYDRYRRSSDVINALIFPGGLCPSLARIQKEAARKGMELTLLRNRSEDYYLTLRKWRDNFLLNDACSVAPSLYDEYFARMFGDVYFAYCAAGFLIDAILLYQLRFEFAGPRPVRVRGAGAAEAGAR</sequence>
<protein>
    <recommendedName>
        <fullName evidence="2">Amine oxidase domain-containing protein</fullName>
    </recommendedName>
</protein>
<dbReference type="GO" id="GO:0016491">
    <property type="term" value="F:oxidoreductase activity"/>
    <property type="evidence" value="ECO:0007669"/>
    <property type="project" value="InterPro"/>
</dbReference>
<dbReference type="EMBL" id="CDMZ01002777">
    <property type="protein sequence ID" value="CEM43850.1"/>
    <property type="molecule type" value="Genomic_DNA"/>
</dbReference>
<feature type="region of interest" description="Disordered" evidence="1">
    <location>
        <begin position="392"/>
        <end position="411"/>
    </location>
</feature>
<gene>
    <name evidence="3" type="ORF">Cvel_6959</name>
</gene>
<dbReference type="InterPro" id="IPR002937">
    <property type="entry name" value="Amino_oxidase"/>
</dbReference>
<proteinExistence type="predicted"/>
<feature type="region of interest" description="Disordered" evidence="1">
    <location>
        <begin position="550"/>
        <end position="598"/>
    </location>
</feature>
<reference evidence="3" key="1">
    <citation type="submission" date="2014-11" db="EMBL/GenBank/DDBJ databases">
        <authorList>
            <person name="Otto D Thomas"/>
            <person name="Naeem Raeece"/>
        </authorList>
    </citation>
    <scope>NUCLEOTIDE SEQUENCE</scope>
</reference>
<dbReference type="Pfam" id="PF01593">
    <property type="entry name" value="Amino_oxidase"/>
    <property type="match status" value="1"/>
</dbReference>
<dbReference type="SUPFAM" id="SSF51905">
    <property type="entry name" value="FAD/NAD(P)-binding domain"/>
    <property type="match status" value="1"/>
</dbReference>
<dbReference type="Gene3D" id="3.50.50.60">
    <property type="entry name" value="FAD/NAD(P)-binding domain"/>
    <property type="match status" value="1"/>
</dbReference>
<dbReference type="VEuPathDB" id="CryptoDB:Cvel_6959"/>
<feature type="region of interest" description="Disordered" evidence="1">
    <location>
        <begin position="256"/>
        <end position="305"/>
    </location>
</feature>
<dbReference type="CDD" id="cd02440">
    <property type="entry name" value="AdoMet_MTases"/>
    <property type="match status" value="1"/>
</dbReference>